<name>A0A3M7PXB3_BRAPC</name>
<keyword evidence="1" id="KW-1133">Transmembrane helix</keyword>
<dbReference type="Proteomes" id="UP000276133">
    <property type="component" value="Unassembled WGS sequence"/>
</dbReference>
<sequence>MRCALILNLNLICIFYEPFFSLSISFSFLFHSNIPKAKIDFSQLRLHRHSYNVQVLSCQSSLFNFTLLMNLLSKTNWSKSCFIFDYLTVQERKKKNSELKSCFIFIHHWTEERVLLVLILFCNFPTFNSIQHDLGGHVNFDTIKKNIQNAKLIHSNILCTINILILQKSAINLQNSENFEIGYYVKNRIRLKEGGTEDVSVATIYRTFPICQNGTLSNNSSQIIFLEL</sequence>
<accession>A0A3M7PXB3</accession>
<proteinExistence type="predicted"/>
<evidence type="ECO:0000256" key="1">
    <source>
        <dbReference type="SAM" id="Phobius"/>
    </source>
</evidence>
<dbReference type="EMBL" id="REGN01008506">
    <property type="protein sequence ID" value="RNA03425.1"/>
    <property type="molecule type" value="Genomic_DNA"/>
</dbReference>
<comment type="caution">
    <text evidence="2">The sequence shown here is derived from an EMBL/GenBank/DDBJ whole genome shotgun (WGS) entry which is preliminary data.</text>
</comment>
<organism evidence="2 3">
    <name type="scientific">Brachionus plicatilis</name>
    <name type="common">Marine rotifer</name>
    <name type="synonym">Brachionus muelleri</name>
    <dbReference type="NCBI Taxonomy" id="10195"/>
    <lineage>
        <taxon>Eukaryota</taxon>
        <taxon>Metazoa</taxon>
        <taxon>Spiralia</taxon>
        <taxon>Gnathifera</taxon>
        <taxon>Rotifera</taxon>
        <taxon>Eurotatoria</taxon>
        <taxon>Monogononta</taxon>
        <taxon>Pseudotrocha</taxon>
        <taxon>Ploima</taxon>
        <taxon>Brachionidae</taxon>
        <taxon>Brachionus</taxon>
    </lineage>
</organism>
<dbReference type="AlphaFoldDB" id="A0A3M7PXB3"/>
<protein>
    <submittedName>
        <fullName evidence="2">Uncharacterized protein</fullName>
    </submittedName>
</protein>
<keyword evidence="1" id="KW-0472">Membrane</keyword>
<evidence type="ECO:0000313" key="2">
    <source>
        <dbReference type="EMBL" id="RNA03425.1"/>
    </source>
</evidence>
<keyword evidence="3" id="KW-1185">Reference proteome</keyword>
<evidence type="ECO:0000313" key="3">
    <source>
        <dbReference type="Proteomes" id="UP000276133"/>
    </source>
</evidence>
<reference evidence="2 3" key="1">
    <citation type="journal article" date="2018" name="Sci. Rep.">
        <title>Genomic signatures of local adaptation to the degree of environmental predictability in rotifers.</title>
        <authorList>
            <person name="Franch-Gras L."/>
            <person name="Hahn C."/>
            <person name="Garcia-Roger E.M."/>
            <person name="Carmona M.J."/>
            <person name="Serra M."/>
            <person name="Gomez A."/>
        </authorList>
    </citation>
    <scope>NUCLEOTIDE SEQUENCE [LARGE SCALE GENOMIC DNA]</scope>
    <source>
        <strain evidence="2">HYR1</strain>
    </source>
</reference>
<keyword evidence="1" id="KW-0812">Transmembrane</keyword>
<gene>
    <name evidence="2" type="ORF">BpHYR1_033448</name>
</gene>
<feature type="transmembrane region" description="Helical" evidence="1">
    <location>
        <begin position="6"/>
        <end position="30"/>
    </location>
</feature>